<dbReference type="EMBL" id="LR743507">
    <property type="protein sequence ID" value="CAA2107598.1"/>
    <property type="molecule type" value="Genomic_DNA"/>
</dbReference>
<organism evidence="1">
    <name type="scientific">Variovorax paradoxus</name>
    <dbReference type="NCBI Taxonomy" id="34073"/>
    <lineage>
        <taxon>Bacteria</taxon>
        <taxon>Pseudomonadati</taxon>
        <taxon>Pseudomonadota</taxon>
        <taxon>Betaproteobacteria</taxon>
        <taxon>Burkholderiales</taxon>
        <taxon>Comamonadaceae</taxon>
        <taxon>Variovorax</taxon>
    </lineage>
</organism>
<evidence type="ECO:0000313" key="1">
    <source>
        <dbReference type="EMBL" id="CAA2107598.1"/>
    </source>
</evidence>
<proteinExistence type="predicted"/>
<dbReference type="Pfam" id="PF10765">
    <property type="entry name" value="Phage_P22_NinX"/>
    <property type="match status" value="1"/>
</dbReference>
<dbReference type="RefSeq" id="WP_339091851.1">
    <property type="nucleotide sequence ID" value="NZ_LR743507.1"/>
</dbReference>
<dbReference type="AlphaFoldDB" id="A0A679J906"/>
<gene>
    <name evidence="1" type="ORF">VVAX_04313</name>
</gene>
<accession>A0A679J906</accession>
<name>A0A679J906_VARPD</name>
<reference evidence="1" key="1">
    <citation type="submission" date="2019-12" db="EMBL/GenBank/DDBJ databases">
        <authorList>
            <person name="Cremers G."/>
        </authorList>
    </citation>
    <scope>NUCLEOTIDE SEQUENCE</scope>
    <source>
        <strain evidence="1">Vvax</strain>
    </source>
</reference>
<protein>
    <recommendedName>
        <fullName evidence="2">DUF2591 domain-containing protein</fullName>
    </recommendedName>
</protein>
<dbReference type="InterPro" id="IPR019701">
    <property type="entry name" value="Phage_P22_NinX"/>
</dbReference>
<evidence type="ECO:0008006" key="2">
    <source>
        <dbReference type="Google" id="ProtNLM"/>
    </source>
</evidence>
<sequence>MEVSKLEGAMLDYWVARAEGMSPSQESQMRYMPSTDWADGGKIIEREGIAVTRGDATTVWFAGWQASSDAGDENLDGFRRVAAECWHSGSTPLIAAMRAFVDSKFGPKVA</sequence>